<dbReference type="GO" id="GO:0046872">
    <property type="term" value="F:metal ion binding"/>
    <property type="evidence" value="ECO:0007669"/>
    <property type="project" value="UniProtKB-KW"/>
</dbReference>
<dbReference type="GO" id="GO:0019323">
    <property type="term" value="P:pentose catabolic process"/>
    <property type="evidence" value="ECO:0007669"/>
    <property type="project" value="InterPro"/>
</dbReference>
<organism evidence="13 14">
    <name type="scientific">Onishia taeanensis</name>
    <dbReference type="NCBI Taxonomy" id="284577"/>
    <lineage>
        <taxon>Bacteria</taxon>
        <taxon>Pseudomonadati</taxon>
        <taxon>Pseudomonadota</taxon>
        <taxon>Gammaproteobacteria</taxon>
        <taxon>Oceanospirillales</taxon>
        <taxon>Halomonadaceae</taxon>
        <taxon>Onishia</taxon>
    </lineage>
</organism>
<accession>A0A328XQZ4</accession>
<evidence type="ECO:0000256" key="8">
    <source>
        <dbReference type="ARBA" id="ARBA00044772"/>
    </source>
</evidence>
<evidence type="ECO:0000256" key="1">
    <source>
        <dbReference type="ARBA" id="ARBA00001947"/>
    </source>
</evidence>
<sequence>MSTRDDNRLREQIAVYGKSLFDRGLTMGSSGNISVRLDDGGWLMTPTNACLGRLDPVRISRLDRDGRHLDGAKPTKESVLHMAMYGERPQSEAIVHLHSTHSVAVSCLPEVDPCDCIPPLTAYYVMRVGRLPLVPYHMPGDPALGDAVKGLAGKHSAVLLANHGPVVAGKSLEAAVYATEELEETAKLYLLLRGQNPRGLTDEQVAELEARFPRD</sequence>
<evidence type="ECO:0000256" key="4">
    <source>
        <dbReference type="ARBA" id="ARBA00022833"/>
    </source>
</evidence>
<keyword evidence="5" id="KW-0456">Lyase</keyword>
<evidence type="ECO:0000256" key="3">
    <source>
        <dbReference type="ARBA" id="ARBA00022723"/>
    </source>
</evidence>
<name>A0A328XQZ4_9GAMM</name>
<dbReference type="PANTHER" id="PTHR22789:SF0">
    <property type="entry name" value="3-OXO-TETRONATE 4-PHOSPHATE DECARBOXYLASE-RELATED"/>
    <property type="match status" value="1"/>
</dbReference>
<comment type="catalytic activity">
    <reaction evidence="11">
        <text>3-dehydro-4-O-phospho-L-erythronate + H(+) = dihydroxyacetone phosphate + CO2</text>
        <dbReference type="Rhea" id="RHEA:52404"/>
        <dbReference type="ChEBI" id="CHEBI:15378"/>
        <dbReference type="ChEBI" id="CHEBI:16526"/>
        <dbReference type="ChEBI" id="CHEBI:57642"/>
        <dbReference type="ChEBI" id="CHEBI:136592"/>
        <dbReference type="EC" id="4.1.1.104"/>
    </reaction>
</comment>
<proteinExistence type="inferred from homology"/>
<evidence type="ECO:0000256" key="11">
    <source>
        <dbReference type="ARBA" id="ARBA00048603"/>
    </source>
</evidence>
<dbReference type="Proteomes" id="UP000249700">
    <property type="component" value="Unassembled WGS sequence"/>
</dbReference>
<dbReference type="InterPro" id="IPR050013">
    <property type="entry name" value="OtnC"/>
</dbReference>
<dbReference type="InterPro" id="IPR050197">
    <property type="entry name" value="Aldolase_class_II_sugar_metab"/>
</dbReference>
<dbReference type="AlphaFoldDB" id="A0A328XQZ4"/>
<evidence type="ECO:0000313" key="13">
    <source>
        <dbReference type="EMBL" id="RAR61005.1"/>
    </source>
</evidence>
<dbReference type="RefSeq" id="WP_112055169.1">
    <property type="nucleotide sequence ID" value="NZ_QLSX01000006.1"/>
</dbReference>
<evidence type="ECO:0000256" key="9">
    <source>
        <dbReference type="ARBA" id="ARBA00044803"/>
    </source>
</evidence>
<dbReference type="Gene3D" id="3.40.225.10">
    <property type="entry name" value="Class II aldolase/adducin N-terminal domain"/>
    <property type="match status" value="1"/>
</dbReference>
<keyword evidence="6" id="KW-0119">Carbohydrate metabolism</keyword>
<dbReference type="OrthoDB" id="5500703at2"/>
<protein>
    <recommendedName>
        <fullName evidence="9">3-oxo-tetronate 4-phosphate decarboxylase</fullName>
        <ecNumber evidence="8">4.1.1.104</ecNumber>
    </recommendedName>
</protein>
<evidence type="ECO:0000259" key="12">
    <source>
        <dbReference type="SMART" id="SM01007"/>
    </source>
</evidence>
<keyword evidence="4" id="KW-0862">Zinc</keyword>
<dbReference type="NCBIfam" id="NF006000">
    <property type="entry name" value="PRK08130.1"/>
    <property type="match status" value="1"/>
</dbReference>
<feature type="domain" description="Class II aldolase/adducin N-terminal" evidence="12">
    <location>
        <begin position="11"/>
        <end position="190"/>
    </location>
</feature>
<gene>
    <name evidence="13" type="ORF">BCL93_106211</name>
</gene>
<dbReference type="GO" id="GO:0005829">
    <property type="term" value="C:cytosol"/>
    <property type="evidence" value="ECO:0007669"/>
    <property type="project" value="TreeGrafter"/>
</dbReference>
<reference evidence="13 14" key="1">
    <citation type="submission" date="2018-06" db="EMBL/GenBank/DDBJ databases">
        <title>Comparative analysis of microorganisms from saline springs in Andes Mountain Range, Colombia.</title>
        <authorList>
            <person name="Rubin E."/>
        </authorList>
    </citation>
    <scope>NUCLEOTIDE SEQUENCE [LARGE SCALE GENOMIC DNA]</scope>
    <source>
        <strain evidence="13 14">USBA-857</strain>
    </source>
</reference>
<comment type="catalytic activity">
    <reaction evidence="10">
        <text>3-dehydro-4-O-phospho-D-erythronate + H(+) = dihydroxyacetone phosphate + CO2</text>
        <dbReference type="Rhea" id="RHEA:52416"/>
        <dbReference type="ChEBI" id="CHEBI:15378"/>
        <dbReference type="ChEBI" id="CHEBI:16526"/>
        <dbReference type="ChEBI" id="CHEBI:57642"/>
        <dbReference type="ChEBI" id="CHEBI:136593"/>
        <dbReference type="EC" id="4.1.1.104"/>
    </reaction>
</comment>
<dbReference type="EC" id="4.1.1.104" evidence="8"/>
<dbReference type="Pfam" id="PF00596">
    <property type="entry name" value="Aldolase_II"/>
    <property type="match status" value="1"/>
</dbReference>
<dbReference type="SMART" id="SM01007">
    <property type="entry name" value="Aldolase_II"/>
    <property type="match status" value="1"/>
</dbReference>
<evidence type="ECO:0000313" key="14">
    <source>
        <dbReference type="Proteomes" id="UP000249700"/>
    </source>
</evidence>
<dbReference type="InterPro" id="IPR036409">
    <property type="entry name" value="Aldolase_II/adducin_N_sf"/>
</dbReference>
<comment type="function">
    <text evidence="7">Catalyzes the decarboxylation of 3-oxo-tetronate 4-phosphate to dihydroxyacetone phosphate (DHAP) and CO(2).</text>
</comment>
<keyword evidence="3" id="KW-0479">Metal-binding</keyword>
<dbReference type="PANTHER" id="PTHR22789">
    <property type="entry name" value="FUCULOSE PHOSPHATE ALDOLASE"/>
    <property type="match status" value="1"/>
</dbReference>
<evidence type="ECO:0000256" key="6">
    <source>
        <dbReference type="ARBA" id="ARBA00023277"/>
    </source>
</evidence>
<dbReference type="InterPro" id="IPR001303">
    <property type="entry name" value="Aldolase_II/adducin_N"/>
</dbReference>
<evidence type="ECO:0000256" key="7">
    <source>
        <dbReference type="ARBA" id="ARBA00044745"/>
    </source>
</evidence>
<comment type="caution">
    <text evidence="13">The sequence shown here is derived from an EMBL/GenBank/DDBJ whole genome shotgun (WGS) entry which is preliminary data.</text>
</comment>
<dbReference type="GO" id="GO:0016832">
    <property type="term" value="F:aldehyde-lyase activity"/>
    <property type="evidence" value="ECO:0007669"/>
    <property type="project" value="InterPro"/>
</dbReference>
<dbReference type="EMBL" id="QLSX01000006">
    <property type="protein sequence ID" value="RAR61005.1"/>
    <property type="molecule type" value="Genomic_DNA"/>
</dbReference>
<evidence type="ECO:0000256" key="2">
    <source>
        <dbReference type="ARBA" id="ARBA00010037"/>
    </source>
</evidence>
<evidence type="ECO:0000256" key="5">
    <source>
        <dbReference type="ARBA" id="ARBA00023239"/>
    </source>
</evidence>
<dbReference type="SUPFAM" id="SSF53639">
    <property type="entry name" value="AraD/HMP-PK domain-like"/>
    <property type="match status" value="1"/>
</dbReference>
<comment type="similarity">
    <text evidence="2">Belongs to the aldolase class II family. AraD/FucA subfamily.</text>
</comment>
<dbReference type="FunFam" id="3.40.225.10:FF:000008">
    <property type="entry name" value="Sugar aldolase"/>
    <property type="match status" value="1"/>
</dbReference>
<dbReference type="NCBIfam" id="NF043034">
    <property type="entry name" value="OxoTetrPhDc"/>
    <property type="match status" value="1"/>
</dbReference>
<evidence type="ECO:0000256" key="10">
    <source>
        <dbReference type="ARBA" id="ARBA00047520"/>
    </source>
</evidence>
<comment type="cofactor">
    <cofactor evidence="1">
        <name>Zn(2+)</name>
        <dbReference type="ChEBI" id="CHEBI:29105"/>
    </cofactor>
</comment>